<reference evidence="1" key="2">
    <citation type="submission" date="2015-06" db="UniProtKB">
        <authorList>
            <consortium name="EnsemblMetazoa"/>
        </authorList>
    </citation>
    <scope>IDENTIFICATION</scope>
</reference>
<reference evidence="2" key="1">
    <citation type="submission" date="2011-08" db="EMBL/GenBank/DDBJ databases">
        <authorList>
            <person name="Rombauts S."/>
        </authorList>
    </citation>
    <scope>NUCLEOTIDE SEQUENCE</scope>
    <source>
        <strain evidence="2">London</strain>
    </source>
</reference>
<keyword evidence="2" id="KW-1185">Reference proteome</keyword>
<gene>
    <name evidence="1" type="primary">107369627</name>
</gene>
<evidence type="ECO:0000313" key="1">
    <source>
        <dbReference type="EnsemblMetazoa" id="tetur33g00790.1"/>
    </source>
</evidence>
<accession>T1L2F9</accession>
<dbReference type="EnsemblMetazoa" id="tetur33g00790.1">
    <property type="protein sequence ID" value="tetur33g00790.1"/>
    <property type="gene ID" value="tetur33g00790"/>
</dbReference>
<organism evidence="1 2">
    <name type="scientific">Tetranychus urticae</name>
    <name type="common">Two-spotted spider mite</name>
    <dbReference type="NCBI Taxonomy" id="32264"/>
    <lineage>
        <taxon>Eukaryota</taxon>
        <taxon>Metazoa</taxon>
        <taxon>Ecdysozoa</taxon>
        <taxon>Arthropoda</taxon>
        <taxon>Chelicerata</taxon>
        <taxon>Arachnida</taxon>
        <taxon>Acari</taxon>
        <taxon>Acariformes</taxon>
        <taxon>Trombidiformes</taxon>
        <taxon>Prostigmata</taxon>
        <taxon>Eleutherengona</taxon>
        <taxon>Raphignathae</taxon>
        <taxon>Tetranychoidea</taxon>
        <taxon>Tetranychidae</taxon>
        <taxon>Tetranychus</taxon>
    </lineage>
</organism>
<dbReference type="HOGENOM" id="CLU_2226542_0_0_1"/>
<protein>
    <submittedName>
        <fullName evidence="1">Uncharacterized protein</fullName>
    </submittedName>
</protein>
<proteinExistence type="predicted"/>
<dbReference type="EMBL" id="CAEY01000947">
    <property type="status" value="NOT_ANNOTATED_CDS"/>
    <property type="molecule type" value="Genomic_DNA"/>
</dbReference>
<evidence type="ECO:0000313" key="2">
    <source>
        <dbReference type="Proteomes" id="UP000015104"/>
    </source>
</evidence>
<sequence length="106" mass="12509">MSAKKIVVANQTSTDVQIRITNPFRAFGIETVKMGKEMNFNFTPFHSCVWEEYFWLKVWYNGKYLKIPAYGKGRGYDDFIYKIRREGIWGKPIGSTETSRLLVKWQ</sequence>
<dbReference type="AlphaFoldDB" id="T1L2F9"/>
<name>T1L2F9_TETUR</name>
<dbReference type="Proteomes" id="UP000015104">
    <property type="component" value="Unassembled WGS sequence"/>
</dbReference>